<keyword evidence="5" id="KW-1185">Reference proteome</keyword>
<dbReference type="AlphaFoldDB" id="A0A1Y2H3B3"/>
<comment type="caution">
    <text evidence="4">The sequence shown here is derived from an EMBL/GenBank/DDBJ whole genome shotgun (WGS) entry which is preliminary data.</text>
</comment>
<evidence type="ECO:0000256" key="1">
    <source>
        <dbReference type="SAM" id="MobiDB-lite"/>
    </source>
</evidence>
<name>A0A1Y2H3B3_9FUNG</name>
<dbReference type="OrthoDB" id="2439839at2759"/>
<feature type="compositionally biased region" description="Basic and acidic residues" evidence="1">
    <location>
        <begin position="306"/>
        <end position="324"/>
    </location>
</feature>
<keyword evidence="3" id="KW-0732">Signal</keyword>
<feature type="compositionally biased region" description="Low complexity" evidence="1">
    <location>
        <begin position="412"/>
        <end position="440"/>
    </location>
</feature>
<protein>
    <submittedName>
        <fullName evidence="4">Uncharacterized protein</fullName>
    </submittedName>
</protein>
<accession>A0A1Y2H3B3</accession>
<dbReference type="EMBL" id="MCFF01000002">
    <property type="protein sequence ID" value="ORZ28481.1"/>
    <property type="molecule type" value="Genomic_DNA"/>
</dbReference>
<keyword evidence="2" id="KW-0472">Membrane</keyword>
<dbReference type="InParanoid" id="A0A1Y2H3B3"/>
<feature type="compositionally biased region" description="Low complexity" evidence="1">
    <location>
        <begin position="238"/>
        <end position="283"/>
    </location>
</feature>
<feature type="chain" id="PRO_5012260143" evidence="3">
    <location>
        <begin position="28"/>
        <end position="493"/>
    </location>
</feature>
<feature type="region of interest" description="Disordered" evidence="1">
    <location>
        <begin position="227"/>
        <end position="324"/>
    </location>
</feature>
<feature type="region of interest" description="Disordered" evidence="1">
    <location>
        <begin position="398"/>
        <end position="493"/>
    </location>
</feature>
<keyword evidence="2" id="KW-1133">Transmembrane helix</keyword>
<keyword evidence="2" id="KW-0812">Transmembrane</keyword>
<feature type="compositionally biased region" description="Polar residues" evidence="1">
    <location>
        <begin position="446"/>
        <end position="483"/>
    </location>
</feature>
<dbReference type="GeneID" id="33570242"/>
<gene>
    <name evidence="4" type="ORF">BCR41DRAFT_391950</name>
</gene>
<organism evidence="4 5">
    <name type="scientific">Lobosporangium transversale</name>
    <dbReference type="NCBI Taxonomy" id="64571"/>
    <lineage>
        <taxon>Eukaryota</taxon>
        <taxon>Fungi</taxon>
        <taxon>Fungi incertae sedis</taxon>
        <taxon>Mucoromycota</taxon>
        <taxon>Mortierellomycotina</taxon>
        <taxon>Mortierellomycetes</taxon>
        <taxon>Mortierellales</taxon>
        <taxon>Mortierellaceae</taxon>
        <taxon>Lobosporangium</taxon>
    </lineage>
</organism>
<proteinExistence type="predicted"/>
<reference evidence="4 5" key="1">
    <citation type="submission" date="2016-07" db="EMBL/GenBank/DDBJ databases">
        <title>Pervasive Adenine N6-methylation of Active Genes in Fungi.</title>
        <authorList>
            <consortium name="DOE Joint Genome Institute"/>
            <person name="Mondo S.J."/>
            <person name="Dannebaum R.O."/>
            <person name="Kuo R.C."/>
            <person name="Labutti K."/>
            <person name="Haridas S."/>
            <person name="Kuo A."/>
            <person name="Salamov A."/>
            <person name="Ahrendt S.R."/>
            <person name="Lipzen A."/>
            <person name="Sullivan W."/>
            <person name="Andreopoulos W.B."/>
            <person name="Clum A."/>
            <person name="Lindquist E."/>
            <person name="Daum C."/>
            <person name="Ramamoorthy G.K."/>
            <person name="Gryganskyi A."/>
            <person name="Culley D."/>
            <person name="Magnuson J.K."/>
            <person name="James T.Y."/>
            <person name="O'Malley M.A."/>
            <person name="Stajich J.E."/>
            <person name="Spatafora J.W."/>
            <person name="Visel A."/>
            <person name="Grigoriev I.V."/>
        </authorList>
    </citation>
    <scope>NUCLEOTIDE SEQUENCE [LARGE SCALE GENOMIC DNA]</scope>
    <source>
        <strain evidence="4 5">NRRL 3116</strain>
    </source>
</reference>
<evidence type="ECO:0000256" key="2">
    <source>
        <dbReference type="SAM" id="Phobius"/>
    </source>
</evidence>
<feature type="signal peptide" evidence="3">
    <location>
        <begin position="1"/>
        <end position="27"/>
    </location>
</feature>
<dbReference type="RefSeq" id="XP_021886166.1">
    <property type="nucleotide sequence ID" value="XM_022028399.1"/>
</dbReference>
<evidence type="ECO:0000313" key="5">
    <source>
        <dbReference type="Proteomes" id="UP000193648"/>
    </source>
</evidence>
<dbReference type="PROSITE" id="PS51257">
    <property type="entry name" value="PROKAR_LIPOPROTEIN"/>
    <property type="match status" value="1"/>
</dbReference>
<evidence type="ECO:0000256" key="3">
    <source>
        <dbReference type="SAM" id="SignalP"/>
    </source>
</evidence>
<evidence type="ECO:0000313" key="4">
    <source>
        <dbReference type="EMBL" id="ORZ28481.1"/>
    </source>
</evidence>
<sequence length="493" mass="54064">MRTVKSQSSLIIFLSVVCACLQSIALASPIPESPLPLSSFKTTTAVAPEATQDSSLQSSASVPSSSIPFYTRSTPQRPSPVLPTLHLRYESFFRRRKTLDARAEAVDGKVSDPSSSDMNGYLYGLAAETDVIPPLQAWVDYYAVDGTYIGDENTTTGNCLILSIPSWGIINITPMRGRASTDKDELVVYNDKDCKRPSRSPGSRTGLILFAPYFRRMPQSIRWTRTSVLPPPPPPPLVTTTSSSPPTTTTAALPSQPVTTTPTDTITTTLTLSTPTPSTTDPTRILPTFPTALIPPKPLRGNAWEEEGRCQRDRNRDGDPDGCKSEQQVNQMLVIGIVIAILVVGLMAAGSYYIYRTFYKPESLSEAFRSETTSARQANGSADRGSRQIDHIEDLILARNQNKNSNKDRNSSRNSYNPNQNQNQNHRNSYISNSNSNSKNGILSKHSFSFSRSPTGSGSRTQPSLRNQESTESIGFKQNSSDINLIERTSIKK</sequence>
<dbReference type="Proteomes" id="UP000193648">
    <property type="component" value="Unassembled WGS sequence"/>
</dbReference>
<feature type="transmembrane region" description="Helical" evidence="2">
    <location>
        <begin position="332"/>
        <end position="355"/>
    </location>
</feature>